<feature type="non-terminal residue" evidence="3">
    <location>
        <position position="1"/>
    </location>
</feature>
<protein>
    <submittedName>
        <fullName evidence="3">Uncharacterized protein</fullName>
    </submittedName>
</protein>
<evidence type="ECO:0000313" key="3">
    <source>
        <dbReference type="EMBL" id="PAA54393.1"/>
    </source>
</evidence>
<keyword evidence="2" id="KW-1133">Transmembrane helix</keyword>
<dbReference type="EMBL" id="NIVC01002918">
    <property type="protein sequence ID" value="PAA54393.1"/>
    <property type="molecule type" value="Genomic_DNA"/>
</dbReference>
<keyword evidence="2" id="KW-0812">Transmembrane</keyword>
<gene>
    <name evidence="3" type="ORF">BOX15_Mlig027825g1</name>
</gene>
<name>A0A267DYJ4_9PLAT</name>
<organism evidence="3 4">
    <name type="scientific">Macrostomum lignano</name>
    <dbReference type="NCBI Taxonomy" id="282301"/>
    <lineage>
        <taxon>Eukaryota</taxon>
        <taxon>Metazoa</taxon>
        <taxon>Spiralia</taxon>
        <taxon>Lophotrochozoa</taxon>
        <taxon>Platyhelminthes</taxon>
        <taxon>Rhabditophora</taxon>
        <taxon>Macrostomorpha</taxon>
        <taxon>Macrostomida</taxon>
        <taxon>Macrostomidae</taxon>
        <taxon>Macrostomum</taxon>
    </lineage>
</organism>
<sequence length="491" mass="55347">VKRTYIELPHWHAHWICIKAVELKFQLKLLRLCRHLKAEVKMTEKLAEISDVLAGIRDAVQTLRSIGGKSDELLKVTELTKAQASEVEQLKLAKEPHREELQPQLDGLSLFLKKLKKELKRVQVTGSHLEVWINSFERQIDEFETFWKARIQANIEPDLLKQLCEKLDQLHTMACDFSESLATFTGQLSKSQELAKTLSDGLSQIQKGSSRQAGQAQLLGLIACATVGALGLAALHFFDGGAAFIASFATGILLGSAAVKTATDLKERRERARCAGACRRKLDSVHRMLRIGCDTARTIQVDEAAIKALRTALQFFTRDVERDDRIAQLETEGFEKDDRIAQLETEGLEKDDRIAQLETEGLEKDNRIAQLETEGVEKDDRIAQLETEGLEKDDRIAQLETEGLEKDDRIAQLETEGVEKDDRIAQLEKENAELKIMRNRPSEKTSRNELEFENQFLGECYAMVRSLVTRLNKALGLAVFANGNDKFTFSS</sequence>
<feature type="transmembrane region" description="Helical" evidence="2">
    <location>
        <begin position="218"/>
        <end position="238"/>
    </location>
</feature>
<proteinExistence type="predicted"/>
<feature type="transmembrane region" description="Helical" evidence="2">
    <location>
        <begin position="244"/>
        <end position="263"/>
    </location>
</feature>
<feature type="coiled-coil region" evidence="1">
    <location>
        <begin position="326"/>
        <end position="430"/>
    </location>
</feature>
<dbReference type="Proteomes" id="UP000215902">
    <property type="component" value="Unassembled WGS sequence"/>
</dbReference>
<dbReference type="AlphaFoldDB" id="A0A267DYJ4"/>
<comment type="caution">
    <text evidence="3">The sequence shown here is derived from an EMBL/GenBank/DDBJ whole genome shotgun (WGS) entry which is preliminary data.</text>
</comment>
<keyword evidence="2" id="KW-0472">Membrane</keyword>
<reference evidence="3 4" key="1">
    <citation type="submission" date="2017-06" db="EMBL/GenBank/DDBJ databases">
        <title>A platform for efficient transgenesis in Macrostomum lignano, a flatworm model organism for stem cell research.</title>
        <authorList>
            <person name="Berezikov E."/>
        </authorList>
    </citation>
    <scope>NUCLEOTIDE SEQUENCE [LARGE SCALE GENOMIC DNA]</scope>
    <source>
        <strain evidence="3">DV1</strain>
        <tissue evidence="3">Whole organism</tissue>
    </source>
</reference>
<evidence type="ECO:0000256" key="1">
    <source>
        <dbReference type="SAM" id="Coils"/>
    </source>
</evidence>
<keyword evidence="1" id="KW-0175">Coiled coil</keyword>
<evidence type="ECO:0000313" key="4">
    <source>
        <dbReference type="Proteomes" id="UP000215902"/>
    </source>
</evidence>
<keyword evidence="4" id="KW-1185">Reference proteome</keyword>
<evidence type="ECO:0000256" key="2">
    <source>
        <dbReference type="SAM" id="Phobius"/>
    </source>
</evidence>
<accession>A0A267DYJ4</accession>